<accession>A0A0R3WZ16</accession>
<feature type="compositionally biased region" description="Basic residues" evidence="1">
    <location>
        <begin position="62"/>
        <end position="73"/>
    </location>
</feature>
<dbReference type="AlphaFoldDB" id="A0A0R3WZ16"/>
<evidence type="ECO:0000313" key="2">
    <source>
        <dbReference type="EMBL" id="VDM28129.1"/>
    </source>
</evidence>
<proteinExistence type="predicted"/>
<evidence type="ECO:0000256" key="1">
    <source>
        <dbReference type="SAM" id="MobiDB-lite"/>
    </source>
</evidence>
<reference evidence="2 3" key="2">
    <citation type="submission" date="2018-11" db="EMBL/GenBank/DDBJ databases">
        <authorList>
            <consortium name="Pathogen Informatics"/>
        </authorList>
    </citation>
    <scope>NUCLEOTIDE SEQUENCE [LARGE SCALE GENOMIC DNA]</scope>
</reference>
<organism evidence="4">
    <name type="scientific">Hydatigena taeniaeformis</name>
    <name type="common">Feline tapeworm</name>
    <name type="synonym">Taenia taeniaeformis</name>
    <dbReference type="NCBI Taxonomy" id="6205"/>
    <lineage>
        <taxon>Eukaryota</taxon>
        <taxon>Metazoa</taxon>
        <taxon>Spiralia</taxon>
        <taxon>Lophotrochozoa</taxon>
        <taxon>Platyhelminthes</taxon>
        <taxon>Cestoda</taxon>
        <taxon>Eucestoda</taxon>
        <taxon>Cyclophyllidea</taxon>
        <taxon>Taeniidae</taxon>
        <taxon>Hydatigera</taxon>
    </lineage>
</organism>
<dbReference type="WBParaSite" id="TTAC_0000600601-mRNA-1">
    <property type="protein sequence ID" value="TTAC_0000600601-mRNA-1"/>
    <property type="gene ID" value="TTAC_0000600601"/>
</dbReference>
<feature type="region of interest" description="Disordered" evidence="1">
    <location>
        <begin position="35"/>
        <end position="94"/>
    </location>
</feature>
<gene>
    <name evidence="2" type="ORF">TTAC_LOCUS5991</name>
</gene>
<keyword evidence="3" id="KW-1185">Reference proteome</keyword>
<sequence length="167" mass="18462">MCADRIPFRVLQAGNDGIDADEVGATEDVRLMIARPTKTTRRRDGTRASGLVSSYTTGLHGRGQRRRSRHPRKVKEESGASDKAPVSQKLERTKEVDDDQVVLLPTPAFVQQASAAKCIGEVDHFECLQSLIFPKLITLSKFKTVLSTFTLACEVNKKVFSCCFGTF</sequence>
<reference evidence="4" key="1">
    <citation type="submission" date="2017-02" db="UniProtKB">
        <authorList>
            <consortium name="WormBaseParasite"/>
        </authorList>
    </citation>
    <scope>IDENTIFICATION</scope>
</reference>
<dbReference type="EMBL" id="UYWX01010095">
    <property type="protein sequence ID" value="VDM28129.1"/>
    <property type="molecule type" value="Genomic_DNA"/>
</dbReference>
<evidence type="ECO:0000313" key="3">
    <source>
        <dbReference type="Proteomes" id="UP000274429"/>
    </source>
</evidence>
<protein>
    <submittedName>
        <fullName evidence="2 4">Uncharacterized protein</fullName>
    </submittedName>
</protein>
<dbReference type="Proteomes" id="UP000274429">
    <property type="component" value="Unassembled WGS sequence"/>
</dbReference>
<evidence type="ECO:0000313" key="4">
    <source>
        <dbReference type="WBParaSite" id="TTAC_0000600601-mRNA-1"/>
    </source>
</evidence>
<name>A0A0R3WZ16_HYDTA</name>